<dbReference type="PANTHER" id="PTHR33371">
    <property type="entry name" value="INTERMEMBRANE PHOSPHOLIPID TRANSPORT SYSTEM BINDING PROTEIN MLAD-RELATED"/>
    <property type="match status" value="1"/>
</dbReference>
<feature type="region of interest" description="Disordered" evidence="1">
    <location>
        <begin position="333"/>
        <end position="365"/>
    </location>
</feature>
<sequence length="365" mass="38626">MLKYRGSQLIRRGIVGVVLVLLAVAVGLQPQQLLARATHLHYQALFDQAGGLTKGNDVTISGMNVGSVSDVELLDGQALVSFAVESRIPLGTQTRAHIRTGSLLGQRVLTVEPVGPGRLRQTDVVPSSRTSSPYSLTEAVGDLTTDLAGTDTAALNQSLDALSTTIDAVAPELGSTFDGVTRLSRALNARNQTLGELFENVSDVSAIVSARSQQVNALILNANDLLDVLVRQRRAIVDLLANTSAVAQQLSGMVHENQAKLAPTLDKLNAVTAVLQKNRDNIAKAIPGLAQYELTTGELVASGPYYQAMIANLAVPQMLQPFLDYAFGFRRGTDAGQPPDNAGPRAEFPIPRNGIPQTPEGSGPP</sequence>
<dbReference type="InterPro" id="IPR005693">
    <property type="entry name" value="Mce"/>
</dbReference>
<dbReference type="InterPro" id="IPR052336">
    <property type="entry name" value="MlaD_Phospholipid_Transporter"/>
</dbReference>
<dbReference type="PANTHER" id="PTHR33371:SF18">
    <property type="entry name" value="MCE-FAMILY PROTEIN MCE3C"/>
    <property type="match status" value="1"/>
</dbReference>
<keyword evidence="5" id="KW-1185">Reference proteome</keyword>
<protein>
    <submittedName>
        <fullName evidence="4">Mammalian cell entry protein</fullName>
    </submittedName>
</protein>
<evidence type="ECO:0000259" key="3">
    <source>
        <dbReference type="Pfam" id="PF11887"/>
    </source>
</evidence>
<reference evidence="4 5" key="1">
    <citation type="submission" date="2014-11" db="EMBL/GenBank/DDBJ databases">
        <title>Mycobacterium setense Manresensis Genome.</title>
        <authorList>
            <person name="Rech G."/>
            <person name="Sumoy L."/>
        </authorList>
    </citation>
    <scope>NUCLEOTIDE SEQUENCE [LARGE SCALE GENOMIC DNA]</scope>
    <source>
        <strain evidence="4 5">Manresensis</strain>
    </source>
</reference>
<evidence type="ECO:0000259" key="2">
    <source>
        <dbReference type="Pfam" id="PF02470"/>
    </source>
</evidence>
<feature type="domain" description="Mammalian cell entry C-terminal" evidence="3">
    <location>
        <begin position="117"/>
        <end position="297"/>
    </location>
</feature>
<dbReference type="Pfam" id="PF11887">
    <property type="entry name" value="Mce4_CUP1"/>
    <property type="match status" value="1"/>
</dbReference>
<feature type="domain" description="Mce/MlaD" evidence="2">
    <location>
        <begin position="40"/>
        <end position="113"/>
    </location>
</feature>
<dbReference type="Proteomes" id="UP000031004">
    <property type="component" value="Unassembled WGS sequence"/>
</dbReference>
<dbReference type="InterPro" id="IPR003399">
    <property type="entry name" value="Mce/MlaD"/>
</dbReference>
<dbReference type="PRINTS" id="PR01782">
    <property type="entry name" value="MCEVIRFACTOR"/>
</dbReference>
<gene>
    <name evidence="4" type="ORF">QQ44_09505</name>
</gene>
<comment type="caution">
    <text evidence="4">The sequence shown here is derived from an EMBL/GenBank/DDBJ whole genome shotgun (WGS) entry which is preliminary data.</text>
</comment>
<feature type="compositionally biased region" description="Polar residues" evidence="1">
    <location>
        <begin position="355"/>
        <end position="365"/>
    </location>
</feature>
<name>A0ABR4YWW4_9MYCO</name>
<proteinExistence type="predicted"/>
<dbReference type="NCBIfam" id="TIGR00996">
    <property type="entry name" value="Mtu_fam_mce"/>
    <property type="match status" value="1"/>
</dbReference>
<dbReference type="RefSeq" id="WP_039320381.1">
    <property type="nucleotide sequence ID" value="NZ_JTLZ01000005.1"/>
</dbReference>
<evidence type="ECO:0000313" key="4">
    <source>
        <dbReference type="EMBL" id="KHO26697.1"/>
    </source>
</evidence>
<organism evidence="4 5">
    <name type="scientific">Mycolicibacterium setense</name>
    <dbReference type="NCBI Taxonomy" id="431269"/>
    <lineage>
        <taxon>Bacteria</taxon>
        <taxon>Bacillati</taxon>
        <taxon>Actinomycetota</taxon>
        <taxon>Actinomycetes</taxon>
        <taxon>Mycobacteriales</taxon>
        <taxon>Mycobacteriaceae</taxon>
        <taxon>Mycolicibacterium</taxon>
    </lineage>
</organism>
<evidence type="ECO:0000313" key="5">
    <source>
        <dbReference type="Proteomes" id="UP000031004"/>
    </source>
</evidence>
<dbReference type="Pfam" id="PF02470">
    <property type="entry name" value="MlaD"/>
    <property type="match status" value="1"/>
</dbReference>
<accession>A0ABR4YWW4</accession>
<dbReference type="EMBL" id="JTLZ01000005">
    <property type="protein sequence ID" value="KHO26697.1"/>
    <property type="molecule type" value="Genomic_DNA"/>
</dbReference>
<dbReference type="InterPro" id="IPR024516">
    <property type="entry name" value="Mce_C"/>
</dbReference>
<evidence type="ECO:0000256" key="1">
    <source>
        <dbReference type="SAM" id="MobiDB-lite"/>
    </source>
</evidence>